<dbReference type="InterPro" id="IPR050515">
    <property type="entry name" value="Beta-lactam/transpept"/>
</dbReference>
<dbReference type="Pfam" id="PF00905">
    <property type="entry name" value="Transpeptidase"/>
    <property type="match status" value="1"/>
</dbReference>
<evidence type="ECO:0000256" key="2">
    <source>
        <dbReference type="ARBA" id="ARBA00007171"/>
    </source>
</evidence>
<accession>A0A9X1T217</accession>
<evidence type="ECO:0000259" key="5">
    <source>
        <dbReference type="Pfam" id="PF00905"/>
    </source>
</evidence>
<dbReference type="GO" id="GO:0071555">
    <property type="term" value="P:cell wall organization"/>
    <property type="evidence" value="ECO:0007669"/>
    <property type="project" value="TreeGrafter"/>
</dbReference>
<comment type="similarity">
    <text evidence="2">Belongs to the transpeptidase family.</text>
</comment>
<evidence type="ECO:0008006" key="10">
    <source>
        <dbReference type="Google" id="ProtNLM"/>
    </source>
</evidence>
<dbReference type="InterPro" id="IPR036138">
    <property type="entry name" value="PBP_dimer_sf"/>
</dbReference>
<dbReference type="Pfam" id="PF05223">
    <property type="entry name" value="MecA_N"/>
    <property type="match status" value="1"/>
</dbReference>
<evidence type="ECO:0000259" key="6">
    <source>
        <dbReference type="Pfam" id="PF03717"/>
    </source>
</evidence>
<feature type="domain" description="Penicillin-binding protein dimerisation" evidence="6">
    <location>
        <begin position="158"/>
        <end position="311"/>
    </location>
</feature>
<evidence type="ECO:0000256" key="3">
    <source>
        <dbReference type="ARBA" id="ARBA00023136"/>
    </source>
</evidence>
<feature type="compositionally biased region" description="Polar residues" evidence="4">
    <location>
        <begin position="87"/>
        <end position="98"/>
    </location>
</feature>
<evidence type="ECO:0000256" key="4">
    <source>
        <dbReference type="SAM" id="MobiDB-lite"/>
    </source>
</evidence>
<keyword evidence="3" id="KW-0472">Membrane</keyword>
<name>A0A9X1T217_9ACTN</name>
<feature type="compositionally biased region" description="Acidic residues" evidence="4">
    <location>
        <begin position="563"/>
        <end position="573"/>
    </location>
</feature>
<dbReference type="InterPro" id="IPR012338">
    <property type="entry name" value="Beta-lactam/transpept-like"/>
</dbReference>
<dbReference type="PANTHER" id="PTHR30627:SF24">
    <property type="entry name" value="PENICILLIN-BINDING PROTEIN 4B"/>
    <property type="match status" value="1"/>
</dbReference>
<evidence type="ECO:0000313" key="8">
    <source>
        <dbReference type="EMBL" id="MCD5314158.1"/>
    </source>
</evidence>
<feature type="region of interest" description="Disordered" evidence="4">
    <location>
        <begin position="535"/>
        <end position="573"/>
    </location>
</feature>
<dbReference type="Pfam" id="PF03717">
    <property type="entry name" value="PBP_dimer"/>
    <property type="match status" value="1"/>
</dbReference>
<proteinExistence type="inferred from homology"/>
<feature type="region of interest" description="Disordered" evidence="4">
    <location>
        <begin position="78"/>
        <end position="98"/>
    </location>
</feature>
<dbReference type="Gene3D" id="3.90.1310.10">
    <property type="entry name" value="Penicillin-binding protein 2a (Domain 2)"/>
    <property type="match status" value="1"/>
</dbReference>
<dbReference type="InterPro" id="IPR007887">
    <property type="entry name" value="MecA_N"/>
</dbReference>
<evidence type="ECO:0000256" key="1">
    <source>
        <dbReference type="ARBA" id="ARBA00004370"/>
    </source>
</evidence>
<dbReference type="EMBL" id="JAJOMB010000015">
    <property type="protein sequence ID" value="MCD5314158.1"/>
    <property type="molecule type" value="Genomic_DNA"/>
</dbReference>
<gene>
    <name evidence="8" type="ORF">LR394_24925</name>
</gene>
<comment type="caution">
    <text evidence="8">The sequence shown here is derived from an EMBL/GenBank/DDBJ whole genome shotgun (WGS) entry which is preliminary data.</text>
</comment>
<dbReference type="InterPro" id="IPR005311">
    <property type="entry name" value="PBP_dimer"/>
</dbReference>
<dbReference type="PANTHER" id="PTHR30627">
    <property type="entry name" value="PEPTIDOGLYCAN D,D-TRANSPEPTIDASE"/>
    <property type="match status" value="1"/>
</dbReference>
<evidence type="ECO:0000259" key="7">
    <source>
        <dbReference type="Pfam" id="PF05223"/>
    </source>
</evidence>
<dbReference type="GO" id="GO:0046677">
    <property type="term" value="P:response to antibiotic"/>
    <property type="evidence" value="ECO:0007669"/>
    <property type="project" value="InterPro"/>
</dbReference>
<dbReference type="GO" id="GO:0005886">
    <property type="term" value="C:plasma membrane"/>
    <property type="evidence" value="ECO:0007669"/>
    <property type="project" value="TreeGrafter"/>
</dbReference>
<keyword evidence="9" id="KW-1185">Reference proteome</keyword>
<evidence type="ECO:0000313" key="9">
    <source>
        <dbReference type="Proteomes" id="UP001138997"/>
    </source>
</evidence>
<dbReference type="GO" id="GO:0071972">
    <property type="term" value="F:peptidoglycan L,D-transpeptidase activity"/>
    <property type="evidence" value="ECO:0007669"/>
    <property type="project" value="TreeGrafter"/>
</dbReference>
<dbReference type="Gene3D" id="3.40.710.10">
    <property type="entry name" value="DD-peptidase/beta-lactamase superfamily"/>
    <property type="match status" value="1"/>
</dbReference>
<comment type="subcellular location">
    <subcellularLocation>
        <location evidence="1">Membrane</location>
    </subcellularLocation>
</comment>
<feature type="domain" description="Penicillin-binding protein transpeptidase" evidence="5">
    <location>
        <begin position="360"/>
        <end position="665"/>
    </location>
</feature>
<dbReference type="InterPro" id="IPR001460">
    <property type="entry name" value="PCN-bd_Tpept"/>
</dbReference>
<dbReference type="RefSeq" id="WP_231446448.1">
    <property type="nucleotide sequence ID" value="NZ_JAJOMB010000015.1"/>
</dbReference>
<organism evidence="8 9">
    <name type="scientific">Kineosporia babensis</name>
    <dbReference type="NCBI Taxonomy" id="499548"/>
    <lineage>
        <taxon>Bacteria</taxon>
        <taxon>Bacillati</taxon>
        <taxon>Actinomycetota</taxon>
        <taxon>Actinomycetes</taxon>
        <taxon>Kineosporiales</taxon>
        <taxon>Kineosporiaceae</taxon>
        <taxon>Kineosporia</taxon>
    </lineage>
</organism>
<dbReference type="AlphaFoldDB" id="A0A9X1T217"/>
<dbReference type="Proteomes" id="UP001138997">
    <property type="component" value="Unassembled WGS sequence"/>
</dbReference>
<sequence length="669" mass="69106">MNRRVLISVLVAVLVLAGAGGAALYLLRGSDQSGAQETAASAFGRAWTGGNLATLAFAPGAEDPAGSIQKITAGLTAEKTDKPSDVSPGTVTESDSGETASVPLTVTWSLAKDQEWSYESTLTLVKQNDAWLPEYSPELVHPELTGTLATATLDASTLPGRRGQIVGANDKVLVEDREVVTVGIQKSRADDVKKTVNQVANIVEVDGAALLKRVEAAGGDVFVEVITLRRAAYDKVEPKLKPIPGTVFQTKDLSLPPTSDFARPLFGTVGTATADIVEESGGRVQAGDETGLSGLQRTYDEQLSGTPGVVVTAAVPDQEDSEKELFRAEPSNGENLQITLDEDVQKAADKALGSAKKLAGMVAIDTKTGNILAIANGGPNGNSYNRALLGQYAPGSTFKVASTFGLLEFGGMTANKTVACPATLAVGGKTFKNAEDEVLGRTSFANDFAHSCNTAFVGSAKLISQEELAEAAKSLGYGQPNSTGVTAYLGQVPTEGDTVEHAASMIGQSKVLASPLNVASASAAVAEGTWHAPKLVLNGKPSSDEKSEEPTTEDGEVASSAEPTDEEAAEETLAEVEPVKLNADAAKTLRSLMRGVVTNGTATALKGVPGGPVSGKTGTAEYGSDTPPRTHAWFTGFQGDIAFAVVVEDGGFGAQTAVPLVKKFLADLA</sequence>
<feature type="domain" description="NTF2-like N-terminal transpeptidase" evidence="7">
    <location>
        <begin position="39"/>
        <end position="146"/>
    </location>
</feature>
<dbReference type="SUPFAM" id="SSF56519">
    <property type="entry name" value="Penicillin binding protein dimerisation domain"/>
    <property type="match status" value="1"/>
</dbReference>
<reference evidence="8" key="1">
    <citation type="submission" date="2021-11" db="EMBL/GenBank/DDBJ databases">
        <title>Streptomyces corallinus and Kineosporia corallina sp. nov., two new coral-derived marine actinobacteria.</title>
        <authorList>
            <person name="Buangrab K."/>
            <person name="Sutthacheep M."/>
            <person name="Yeemin T."/>
            <person name="Harunari E."/>
            <person name="Igarashi Y."/>
            <person name="Sripreechasak P."/>
            <person name="Kanchanasin P."/>
            <person name="Tanasupawat S."/>
            <person name="Phongsopitanun W."/>
        </authorList>
    </citation>
    <scope>NUCLEOTIDE SEQUENCE</scope>
    <source>
        <strain evidence="8">JCM 31032</strain>
    </source>
</reference>
<protein>
    <recommendedName>
        <fullName evidence="10">Beta-lactamase</fullName>
    </recommendedName>
</protein>
<dbReference type="GO" id="GO:0008658">
    <property type="term" value="F:penicillin binding"/>
    <property type="evidence" value="ECO:0007669"/>
    <property type="project" value="InterPro"/>
</dbReference>
<dbReference type="SUPFAM" id="SSF56601">
    <property type="entry name" value="beta-lactamase/transpeptidase-like"/>
    <property type="match status" value="1"/>
</dbReference>